<dbReference type="InterPro" id="IPR036412">
    <property type="entry name" value="HAD-like_sf"/>
</dbReference>
<dbReference type="InterPro" id="IPR041492">
    <property type="entry name" value="HAD_2"/>
</dbReference>
<organism evidence="1 2">
    <name type="scientific">Enterococcus casseliflavus ATCC 12755</name>
    <dbReference type="NCBI Taxonomy" id="888066"/>
    <lineage>
        <taxon>Bacteria</taxon>
        <taxon>Bacillati</taxon>
        <taxon>Bacillota</taxon>
        <taxon>Bacilli</taxon>
        <taxon>Lactobacillales</taxon>
        <taxon>Enterococcaceae</taxon>
        <taxon>Enterococcus</taxon>
    </lineage>
</organism>
<dbReference type="Pfam" id="PF13419">
    <property type="entry name" value="HAD_2"/>
    <property type="match status" value="1"/>
</dbReference>
<dbReference type="PANTHER" id="PTHR43434:SF20">
    <property type="entry name" value="5'-NUCLEOTIDASE"/>
    <property type="match status" value="1"/>
</dbReference>
<dbReference type="GO" id="GO:0016787">
    <property type="term" value="F:hydrolase activity"/>
    <property type="evidence" value="ECO:0007669"/>
    <property type="project" value="UniProtKB-KW"/>
</dbReference>
<dbReference type="Gene3D" id="3.40.50.1000">
    <property type="entry name" value="HAD superfamily/HAD-like"/>
    <property type="match status" value="1"/>
</dbReference>
<protein>
    <submittedName>
        <fullName evidence="1">HAD hydrolase, family IA, variant 3</fullName>
    </submittedName>
</protein>
<dbReference type="Gene3D" id="1.10.150.240">
    <property type="entry name" value="Putative phosphatase, domain 2"/>
    <property type="match status" value="1"/>
</dbReference>
<dbReference type="SUPFAM" id="SSF56784">
    <property type="entry name" value="HAD-like"/>
    <property type="match status" value="1"/>
</dbReference>
<evidence type="ECO:0000313" key="2">
    <source>
        <dbReference type="Proteomes" id="UP000004835"/>
    </source>
</evidence>
<comment type="caution">
    <text evidence="1">The sequence shown here is derived from an EMBL/GenBank/DDBJ whole genome shotgun (WGS) entry which is preliminary data.</text>
</comment>
<accession>F0EPQ6</accession>
<dbReference type="InterPro" id="IPR023198">
    <property type="entry name" value="PGP-like_dom2"/>
</dbReference>
<dbReference type="GO" id="GO:0005829">
    <property type="term" value="C:cytosol"/>
    <property type="evidence" value="ECO:0007669"/>
    <property type="project" value="TreeGrafter"/>
</dbReference>
<name>F0EPQ6_ENTCA</name>
<evidence type="ECO:0000313" key="1">
    <source>
        <dbReference type="EMBL" id="EGC68281.1"/>
    </source>
</evidence>
<gene>
    <name evidence="1" type="ORF">HMPREF9087_3398</name>
</gene>
<dbReference type="SFLD" id="SFLDS00003">
    <property type="entry name" value="Haloacid_Dehalogenase"/>
    <property type="match status" value="1"/>
</dbReference>
<dbReference type="Proteomes" id="UP000004835">
    <property type="component" value="Unassembled WGS sequence"/>
</dbReference>
<keyword evidence="1" id="KW-0378">Hydrolase</keyword>
<dbReference type="HOGENOM" id="CLU_045011_19_4_9"/>
<dbReference type="GO" id="GO:0004713">
    <property type="term" value="F:protein tyrosine kinase activity"/>
    <property type="evidence" value="ECO:0007669"/>
    <property type="project" value="TreeGrafter"/>
</dbReference>
<dbReference type="InterPro" id="IPR050155">
    <property type="entry name" value="HAD-like_hydrolase_sf"/>
</dbReference>
<dbReference type="EMBL" id="AEWT01000031">
    <property type="protein sequence ID" value="EGC68281.1"/>
    <property type="molecule type" value="Genomic_DNA"/>
</dbReference>
<reference evidence="1 2" key="1">
    <citation type="submission" date="2011-01" db="EMBL/GenBank/DDBJ databases">
        <authorList>
            <person name="Muzny D."/>
            <person name="Qin X."/>
            <person name="Deng J."/>
            <person name="Jiang H."/>
            <person name="Liu Y."/>
            <person name="Qu J."/>
            <person name="Song X.-Z."/>
            <person name="Zhang L."/>
            <person name="Thornton R."/>
            <person name="Coyle M."/>
            <person name="Francisco L."/>
            <person name="Jackson L."/>
            <person name="Javaid M."/>
            <person name="Korchina V."/>
            <person name="Kovar C."/>
            <person name="Mata R."/>
            <person name="Mathew T."/>
            <person name="Ngo R."/>
            <person name="Nguyen L."/>
            <person name="Nguyen N."/>
            <person name="Okwuonu G."/>
            <person name="Ongeri F."/>
            <person name="Pham C."/>
            <person name="Simmons D."/>
            <person name="Wilczek-Boney K."/>
            <person name="Hale W."/>
            <person name="Jakkamsetti A."/>
            <person name="Pham P."/>
            <person name="Ruth R."/>
            <person name="San Lucas F."/>
            <person name="Warren J."/>
            <person name="Zhang J."/>
            <person name="Zhao Z."/>
            <person name="Zhou C."/>
            <person name="Zhu D."/>
            <person name="Lee S."/>
            <person name="Bess C."/>
            <person name="Blankenburg K."/>
            <person name="Forbes L."/>
            <person name="Fu Q."/>
            <person name="Gubbala S."/>
            <person name="Hirani K."/>
            <person name="Jayaseelan J.C."/>
            <person name="Lara F."/>
            <person name="Munidasa M."/>
            <person name="Palculict T."/>
            <person name="Patil S."/>
            <person name="Pu L.-L."/>
            <person name="Saada N."/>
            <person name="Tang L."/>
            <person name="Weissenberger G."/>
            <person name="Zhu Y."/>
            <person name="Hemphill L."/>
            <person name="Shang Y."/>
            <person name="Youmans B."/>
            <person name="Ayvaz T."/>
            <person name="Ross M."/>
            <person name="Santibanez J."/>
            <person name="Aqrawi P."/>
            <person name="Gross S."/>
            <person name="Joshi V."/>
            <person name="Fowler G."/>
            <person name="Nazareth L."/>
            <person name="Reid J."/>
            <person name="Worley K."/>
            <person name="Petrosino J."/>
            <person name="Highlander S."/>
            <person name="Gibbs R."/>
        </authorList>
    </citation>
    <scope>NUCLEOTIDE SEQUENCE [LARGE SCALE GENOMIC DNA]</scope>
    <source>
        <strain evidence="1 2">ATCC 12755</strain>
    </source>
</reference>
<dbReference type="AlphaFoldDB" id="F0EPQ6"/>
<dbReference type="PANTHER" id="PTHR43434">
    <property type="entry name" value="PHOSPHOGLYCOLATE PHOSPHATASE"/>
    <property type="match status" value="1"/>
</dbReference>
<dbReference type="InterPro" id="IPR023214">
    <property type="entry name" value="HAD_sf"/>
</dbReference>
<sequence>MRSERKGRSVACPAVFFYTIRKGDDGVRKKVLFDLDGTIIDSSEGIYGSIQYAMEKMGKEQLAQDILRSFVGPPLIESFRGLGLDEAAAQQAVAFYRENYRQAGMFQVQPYPFIEETLQELAQDHDLYIATSKPEVFAKEILTHLKYDGYFKGIYGADLENKRGEKAAVIRYALTEIEKEQKAQEAIMIGDREHDILGAKENQLPAIGVLYGFGSREELLDAGAIALAAETQELLSLISHSV</sequence>
<proteinExistence type="predicted"/>
<dbReference type="SFLD" id="SFLDG01129">
    <property type="entry name" value="C1.5:_HAD__Beta-PGM__Phosphata"/>
    <property type="match status" value="1"/>
</dbReference>